<evidence type="ECO:0000256" key="6">
    <source>
        <dbReference type="PIRNR" id="PIRNR000168"/>
    </source>
</evidence>
<dbReference type="FunFam" id="2.40.110.10:FF:000005">
    <property type="entry name" value="Acyl-coenzyme A oxidase"/>
    <property type="match status" value="1"/>
</dbReference>
<proteinExistence type="inferred from homology"/>
<feature type="binding site" evidence="8">
    <location>
        <position position="203"/>
    </location>
    <ligand>
        <name>FAD</name>
        <dbReference type="ChEBI" id="CHEBI:57692"/>
    </ligand>
</feature>
<accession>A0AAD1X6I5</accession>
<dbReference type="GO" id="GO:0005777">
    <property type="term" value="C:peroxisome"/>
    <property type="evidence" value="ECO:0007669"/>
    <property type="project" value="InterPro"/>
</dbReference>
<dbReference type="Pfam" id="PF02770">
    <property type="entry name" value="Acyl-CoA_dh_M"/>
    <property type="match status" value="1"/>
</dbReference>
<keyword evidence="5" id="KW-0560">Oxidoreductase</keyword>
<dbReference type="Gene3D" id="1.20.140.10">
    <property type="entry name" value="Butyryl-CoA Dehydrogenase, subunit A, domain 3"/>
    <property type="match status" value="2"/>
</dbReference>
<evidence type="ECO:0000313" key="13">
    <source>
        <dbReference type="Proteomes" id="UP001295684"/>
    </source>
</evidence>
<dbReference type="InterPro" id="IPR002655">
    <property type="entry name" value="Acyl-CoA_oxidase_C"/>
</dbReference>
<dbReference type="GO" id="GO:0055088">
    <property type="term" value="P:lipid homeostasis"/>
    <property type="evidence" value="ECO:0007669"/>
    <property type="project" value="TreeGrafter"/>
</dbReference>
<dbReference type="GO" id="GO:0071949">
    <property type="term" value="F:FAD binding"/>
    <property type="evidence" value="ECO:0007669"/>
    <property type="project" value="InterPro"/>
</dbReference>
<evidence type="ECO:0000259" key="10">
    <source>
        <dbReference type="Pfam" id="PF02770"/>
    </source>
</evidence>
<dbReference type="InterPro" id="IPR012258">
    <property type="entry name" value="Acyl-CoA_oxidase"/>
</dbReference>
<dbReference type="Pfam" id="PF22924">
    <property type="entry name" value="ACOX_C_alpha1"/>
    <property type="match status" value="1"/>
</dbReference>
<evidence type="ECO:0000256" key="7">
    <source>
        <dbReference type="PIRSR" id="PIRSR000168-1"/>
    </source>
</evidence>
<dbReference type="GO" id="GO:0033540">
    <property type="term" value="P:fatty acid beta-oxidation using acyl-CoA oxidase"/>
    <property type="evidence" value="ECO:0007669"/>
    <property type="project" value="TreeGrafter"/>
</dbReference>
<protein>
    <recommendedName>
        <fullName evidence="6">Acyl-coenzyme A oxidase</fullName>
    </recommendedName>
</protein>
<dbReference type="SUPFAM" id="SSF47203">
    <property type="entry name" value="Acyl-CoA dehydrogenase C-terminal domain-like"/>
    <property type="match status" value="2"/>
</dbReference>
<dbReference type="InterPro" id="IPR009100">
    <property type="entry name" value="AcylCoA_DH/oxidase_NM_dom_sf"/>
</dbReference>
<evidence type="ECO:0000256" key="3">
    <source>
        <dbReference type="ARBA" id="ARBA00022630"/>
    </source>
</evidence>
<keyword evidence="3 6" id="KW-0285">Flavoprotein</keyword>
<dbReference type="SUPFAM" id="SSF56645">
    <property type="entry name" value="Acyl-CoA dehydrogenase NM domain-like"/>
    <property type="match status" value="1"/>
</dbReference>
<evidence type="ECO:0000256" key="5">
    <source>
        <dbReference type="ARBA" id="ARBA00023002"/>
    </source>
</evidence>
<feature type="domain" description="Acyl-CoA oxidase C-alpha1" evidence="11">
    <location>
        <begin position="306"/>
        <end position="464"/>
    </location>
</feature>
<evidence type="ECO:0000256" key="8">
    <source>
        <dbReference type="PIRSR" id="PIRSR000168-2"/>
    </source>
</evidence>
<dbReference type="PIRSF" id="PIRSF000168">
    <property type="entry name" value="Acyl-CoA_oxidase"/>
    <property type="match status" value="1"/>
</dbReference>
<feature type="active site" description="Proton acceptor" evidence="7">
    <location>
        <position position="450"/>
    </location>
</feature>
<keyword evidence="13" id="KW-1185">Reference proteome</keyword>
<reference evidence="12" key="1">
    <citation type="submission" date="2023-07" db="EMBL/GenBank/DDBJ databases">
        <authorList>
            <consortium name="AG Swart"/>
            <person name="Singh M."/>
            <person name="Singh A."/>
            <person name="Seah K."/>
            <person name="Emmerich C."/>
        </authorList>
    </citation>
    <scope>NUCLEOTIDE SEQUENCE</scope>
    <source>
        <strain evidence="12">DP1</strain>
    </source>
</reference>
<dbReference type="InterPro" id="IPR006091">
    <property type="entry name" value="Acyl-CoA_Oxase/DH_mid-dom"/>
</dbReference>
<comment type="similarity">
    <text evidence="2 6">Belongs to the acyl-CoA oxidase family.</text>
</comment>
<dbReference type="Proteomes" id="UP001295684">
    <property type="component" value="Unassembled WGS sequence"/>
</dbReference>
<name>A0AAD1X6I5_EUPCR</name>
<feature type="domain" description="Acyl-CoA oxidase/dehydrogenase middle" evidence="10">
    <location>
        <begin position="160"/>
        <end position="270"/>
    </location>
</feature>
<evidence type="ECO:0000256" key="2">
    <source>
        <dbReference type="ARBA" id="ARBA00006288"/>
    </source>
</evidence>
<evidence type="ECO:0000259" key="9">
    <source>
        <dbReference type="Pfam" id="PF01756"/>
    </source>
</evidence>
<evidence type="ECO:0000259" key="11">
    <source>
        <dbReference type="Pfam" id="PF22924"/>
    </source>
</evidence>
<evidence type="ECO:0000313" key="12">
    <source>
        <dbReference type="EMBL" id="CAI2360677.1"/>
    </source>
</evidence>
<organism evidence="12 13">
    <name type="scientific">Euplotes crassus</name>
    <dbReference type="NCBI Taxonomy" id="5936"/>
    <lineage>
        <taxon>Eukaryota</taxon>
        <taxon>Sar</taxon>
        <taxon>Alveolata</taxon>
        <taxon>Ciliophora</taxon>
        <taxon>Intramacronucleata</taxon>
        <taxon>Spirotrichea</taxon>
        <taxon>Hypotrichia</taxon>
        <taxon>Euplotida</taxon>
        <taxon>Euplotidae</taxon>
        <taxon>Moneuplotes</taxon>
    </lineage>
</organism>
<dbReference type="PANTHER" id="PTHR10909">
    <property type="entry name" value="ELECTRON TRANSPORT OXIDOREDUCTASE"/>
    <property type="match status" value="1"/>
</dbReference>
<dbReference type="InterPro" id="IPR036250">
    <property type="entry name" value="AcylCo_DH-like_C"/>
</dbReference>
<keyword evidence="4 6" id="KW-0274">FAD</keyword>
<sequence length="673" mass="76791">MESNRDRAIKRIKVLKKQFNPSEDFKREIDSCTFNFDTAYEVVRKLRPSEHYKTIKEVDHIVRWERFAQVPKDELRVKTNRCVKNIMDTLYQKKVFTPEQVITDPDLVNRCLMGVSWFSGELSTKIAVQTGLYAKSLYNIGTEIHSEALMKAAKFEEWGCFCLTELGHGSDVSQLETTAHYDSMTKEFIINSPTPTSRKFWIGNLAITATKAVVFAQLIVNGVRYGIHGLLVQIRDPKTMKSLPGITIGDCGDKLGINGIDNGWALFDKCRVPKTALLNKYADVSPDGVYSSSIKSKAKRMAVQLGSLSGGRLAIAQVSVDQGLYGLSTALRYTAVRKQFKNPNTKIESRILDYRILHHRIIGKFCHQFVQYVGFNKVVEFWNQFKEEGINESKMTNFIHLISSVSKAVLTWDGRDATTEARQACGGLGFSSYNNFGPSMVIIDLNTTWEGDNNILMQQAGKLILQNLAYLFKGKPLMPTFEFLMEDIPDVEPFTESLEDLGNILKLFTYRLVNLIQETGSKLQMAEDKVSEWDRLLAYYVYPMTFTYFNRFLLSEYINWLANFDGDLETKKAFEKVGLIYGQRVLINDAANFTEYLSKSQIDELKDSVMNHLLDMRKDIIAMTYLLPFTDKMYGAVARSEMKPYEYFLDAVNYYQSGGKSRVDDDIILSTSR</sequence>
<evidence type="ECO:0000256" key="4">
    <source>
        <dbReference type="ARBA" id="ARBA00022827"/>
    </source>
</evidence>
<comment type="caution">
    <text evidence="12">The sequence shown here is derived from an EMBL/GenBank/DDBJ whole genome shotgun (WGS) entry which is preliminary data.</text>
</comment>
<dbReference type="Gene3D" id="2.40.110.10">
    <property type="entry name" value="Butyryl-CoA Dehydrogenase, subunit A, domain 2"/>
    <property type="match status" value="1"/>
</dbReference>
<dbReference type="EMBL" id="CAMPGE010001873">
    <property type="protein sequence ID" value="CAI2360677.1"/>
    <property type="molecule type" value="Genomic_DNA"/>
</dbReference>
<dbReference type="GO" id="GO:0003997">
    <property type="term" value="F:acyl-CoA oxidase activity"/>
    <property type="evidence" value="ECO:0007669"/>
    <property type="project" value="InterPro"/>
</dbReference>
<comment type="cofactor">
    <cofactor evidence="1">
        <name>FAD</name>
        <dbReference type="ChEBI" id="CHEBI:57692"/>
    </cofactor>
</comment>
<feature type="binding site" evidence="8">
    <location>
        <position position="164"/>
    </location>
    <ligand>
        <name>FAD</name>
        <dbReference type="ChEBI" id="CHEBI:57692"/>
    </ligand>
</feature>
<dbReference type="PANTHER" id="PTHR10909:SF352">
    <property type="entry name" value="ACYL-COENZYME A OXIDASE-LIKE PROTEIN"/>
    <property type="match status" value="1"/>
</dbReference>
<evidence type="ECO:0000256" key="1">
    <source>
        <dbReference type="ARBA" id="ARBA00001974"/>
    </source>
</evidence>
<dbReference type="AlphaFoldDB" id="A0AAD1X6I5"/>
<gene>
    <name evidence="12" type="ORF">ECRASSUSDP1_LOCUS1981</name>
</gene>
<feature type="domain" description="Acyl-CoA oxidase C-terminal" evidence="9">
    <location>
        <begin position="501"/>
        <end position="633"/>
    </location>
</feature>
<dbReference type="InterPro" id="IPR055060">
    <property type="entry name" value="ACOX_C_alpha1"/>
</dbReference>
<dbReference type="GO" id="GO:0005504">
    <property type="term" value="F:fatty acid binding"/>
    <property type="evidence" value="ECO:0007669"/>
    <property type="project" value="TreeGrafter"/>
</dbReference>
<dbReference type="InterPro" id="IPR046373">
    <property type="entry name" value="Acyl-CoA_Oxase/DH_mid-dom_sf"/>
</dbReference>
<dbReference type="Pfam" id="PF01756">
    <property type="entry name" value="ACOX"/>
    <property type="match status" value="1"/>
</dbReference>